<evidence type="ECO:0000256" key="5">
    <source>
        <dbReference type="ARBA" id="ARBA00023242"/>
    </source>
</evidence>
<evidence type="ECO:0000256" key="4">
    <source>
        <dbReference type="ARBA" id="ARBA00022490"/>
    </source>
</evidence>
<dbReference type="PANTHER" id="PTHR10741">
    <property type="entry name" value="TRANSLIN AND TRANSLIN ASSOCIATED PROTEIN X"/>
    <property type="match status" value="1"/>
</dbReference>
<protein>
    <recommendedName>
        <fullName evidence="9">Translin-associated protein X</fullName>
    </recommendedName>
</protein>
<evidence type="ECO:0000256" key="2">
    <source>
        <dbReference type="ARBA" id="ARBA00004496"/>
    </source>
</evidence>
<evidence type="ECO:0000313" key="8">
    <source>
        <dbReference type="EMBL" id="KAL0270085.1"/>
    </source>
</evidence>
<dbReference type="GO" id="GO:0005737">
    <property type="term" value="C:cytoplasm"/>
    <property type="evidence" value="ECO:0007669"/>
    <property type="project" value="UniProtKB-SubCell"/>
</dbReference>
<evidence type="ECO:0000256" key="6">
    <source>
        <dbReference type="PIRSR" id="PIRSR602848-1"/>
    </source>
</evidence>
<dbReference type="InterPro" id="IPR002848">
    <property type="entry name" value="Translin_fam"/>
</dbReference>
<name>A0AAW2HKX6_9NEOP</name>
<dbReference type="Gene3D" id="1.20.58.190">
    <property type="entry name" value="Translin, domain 1"/>
    <property type="match status" value="1"/>
</dbReference>
<comment type="subcellular location">
    <subcellularLocation>
        <location evidence="2">Cytoplasm</location>
    </subcellularLocation>
    <subcellularLocation>
        <location evidence="1">Nucleus</location>
    </subcellularLocation>
</comment>
<evidence type="ECO:0000256" key="7">
    <source>
        <dbReference type="SAM" id="MobiDB-lite"/>
    </source>
</evidence>
<keyword evidence="6" id="KW-0479">Metal-binding</keyword>
<feature type="compositionally biased region" description="Basic and acidic residues" evidence="7">
    <location>
        <begin position="1"/>
        <end position="14"/>
    </location>
</feature>
<dbReference type="Pfam" id="PF01997">
    <property type="entry name" value="Translin"/>
    <property type="match status" value="1"/>
</dbReference>
<dbReference type="InterPro" id="IPR016068">
    <property type="entry name" value="Translin_N"/>
</dbReference>
<keyword evidence="5" id="KW-0539">Nucleus</keyword>
<dbReference type="GO" id="GO:0043565">
    <property type="term" value="F:sequence-specific DNA binding"/>
    <property type="evidence" value="ECO:0007669"/>
    <property type="project" value="InterPro"/>
</dbReference>
<proteinExistence type="inferred from homology"/>
<feature type="binding site" evidence="6">
    <location>
        <position position="194"/>
    </location>
    <ligand>
        <name>Mg(2+)</name>
        <dbReference type="ChEBI" id="CHEBI:18420"/>
    </ligand>
</feature>
<feature type="binding site" evidence="6">
    <location>
        <position position="136"/>
    </location>
    <ligand>
        <name>Mg(2+)</name>
        <dbReference type="ChEBI" id="CHEBI:18420"/>
    </ligand>
</feature>
<dbReference type="FunFam" id="1.20.58.200:FF:000001">
    <property type="entry name" value="Translin-associated factor X"/>
    <property type="match status" value="1"/>
</dbReference>
<dbReference type="CDD" id="cd14820">
    <property type="entry name" value="TRAX"/>
    <property type="match status" value="1"/>
</dbReference>
<sequence length="283" mass="32651">MSKIVKSDHPERHEKSKGKRLKVSSADAAGEKASVSGNSSILLAFKQYAEELDKKHDRYERLVKLSRDVTIESKRIIFLLHSIDRGREHEEVMVEAKKRLNHLVEDCLFSIAKELQSEDPYLYHRAFTYGLQEFIEAYTFFHQLEDKTLRHWDVYQDMLTYKLKSADGEDTLEECKTMLSPVDYVLGIADLSGELMRRCINNLGSGDVNACIETCEVVRKLYAGFLSIGCYKTKEMTEKTNTLRQNLLKMENVCYNISIRSKEFPEQALLHLAGDFDAPDKDY</sequence>
<dbReference type="SUPFAM" id="SSF74784">
    <property type="entry name" value="Translin"/>
    <property type="match status" value="1"/>
</dbReference>
<dbReference type="InterPro" id="IPR036081">
    <property type="entry name" value="Translin_sf"/>
</dbReference>
<keyword evidence="6" id="KW-0460">Magnesium</keyword>
<keyword evidence="4" id="KW-0963">Cytoplasm</keyword>
<dbReference type="GO" id="GO:0005634">
    <property type="term" value="C:nucleus"/>
    <property type="evidence" value="ECO:0007669"/>
    <property type="project" value="UniProtKB-SubCell"/>
</dbReference>
<comment type="caution">
    <text evidence="8">The sequence shown here is derived from an EMBL/GenBank/DDBJ whole genome shotgun (WGS) entry which is preliminary data.</text>
</comment>
<comment type="similarity">
    <text evidence="3">Belongs to the translin family.</text>
</comment>
<dbReference type="Gene3D" id="1.20.58.200">
    <property type="entry name" value="Translin, domain 2"/>
    <property type="match status" value="1"/>
</dbReference>
<dbReference type="EMBL" id="JARGDH010000004">
    <property type="protein sequence ID" value="KAL0270085.1"/>
    <property type="molecule type" value="Genomic_DNA"/>
</dbReference>
<dbReference type="AlphaFoldDB" id="A0AAW2HKX6"/>
<accession>A0AAW2HKX6</accession>
<dbReference type="GO" id="GO:0046872">
    <property type="term" value="F:metal ion binding"/>
    <property type="evidence" value="ECO:0007669"/>
    <property type="project" value="UniProtKB-KW"/>
</dbReference>
<evidence type="ECO:0008006" key="9">
    <source>
        <dbReference type="Google" id="ProtNLM"/>
    </source>
</evidence>
<dbReference type="InterPro" id="IPR016069">
    <property type="entry name" value="Translin_C"/>
</dbReference>
<evidence type="ECO:0000256" key="1">
    <source>
        <dbReference type="ARBA" id="ARBA00004123"/>
    </source>
</evidence>
<feature type="region of interest" description="Disordered" evidence="7">
    <location>
        <begin position="1"/>
        <end position="29"/>
    </location>
</feature>
<gene>
    <name evidence="8" type="ORF">PYX00_007606</name>
</gene>
<reference evidence="8" key="1">
    <citation type="journal article" date="2024" name="Gigascience">
        <title>Chromosome-level genome of the poultry shaft louse Menopon gallinae provides insight into the host-switching and adaptive evolution of parasitic lice.</title>
        <authorList>
            <person name="Xu Y."/>
            <person name="Ma L."/>
            <person name="Liu S."/>
            <person name="Liang Y."/>
            <person name="Liu Q."/>
            <person name="He Z."/>
            <person name="Tian L."/>
            <person name="Duan Y."/>
            <person name="Cai W."/>
            <person name="Li H."/>
            <person name="Song F."/>
        </authorList>
    </citation>
    <scope>NUCLEOTIDE SEQUENCE</scope>
    <source>
        <strain evidence="8">Cailab_2023a</strain>
    </source>
</reference>
<organism evidence="8">
    <name type="scientific">Menopon gallinae</name>
    <name type="common">poultry shaft louse</name>
    <dbReference type="NCBI Taxonomy" id="328185"/>
    <lineage>
        <taxon>Eukaryota</taxon>
        <taxon>Metazoa</taxon>
        <taxon>Ecdysozoa</taxon>
        <taxon>Arthropoda</taxon>
        <taxon>Hexapoda</taxon>
        <taxon>Insecta</taxon>
        <taxon>Pterygota</taxon>
        <taxon>Neoptera</taxon>
        <taxon>Paraneoptera</taxon>
        <taxon>Psocodea</taxon>
        <taxon>Troctomorpha</taxon>
        <taxon>Phthiraptera</taxon>
        <taxon>Amblycera</taxon>
        <taxon>Menoponidae</taxon>
        <taxon>Menopon</taxon>
    </lineage>
</organism>
<evidence type="ECO:0000256" key="3">
    <source>
        <dbReference type="ARBA" id="ARBA00005902"/>
    </source>
</evidence>